<dbReference type="InterPro" id="IPR032675">
    <property type="entry name" value="LRR_dom_sf"/>
</dbReference>
<dbReference type="AlphaFoldDB" id="A0AAD7HHP7"/>
<proteinExistence type="predicted"/>
<dbReference type="SUPFAM" id="SSF52047">
    <property type="entry name" value="RNI-like"/>
    <property type="match status" value="1"/>
</dbReference>
<evidence type="ECO:0000313" key="2">
    <source>
        <dbReference type="Proteomes" id="UP001215598"/>
    </source>
</evidence>
<sequence length="444" mass="49758">MNDLAPIFSLPTELLVTIVAAGHREDFLAFPSQLDGWKPEWVMSRICRRFRDISIAASSLWRLAQVDLISEHSVEIFKLYLARSQGCEIWVNLRELSWDGETIEPPLIAERLSPIVPHIGRIQRLGILSNWESMAAMLAPFRDVQVPCLEYLQLHSTHHDCPVELFCSGAPKLTFLTLSGFTPHFPIPQWTASLTHLELWGCEDVVDTGGNSFFAAITTHCPSLVHLYINTTARLYGPHNISVGEIHIPTLKTLHICLSYDFSTEAMLEHIAFFDTPAVTDLTIDYAHGDDVSTLFCPTNLPHPVFPAVTSLSFVGRGCTCDRGLGSARLNSWRIPTPPLHIFPALTSLTLINECFMANIVEDLVGPDSQPWPLLQTVTLCPTTAYVQEVYTVIQNTVRSRRQRAVVPKFRLSPRLYEVGEEYWAENGVDVELFDPTELVLALG</sequence>
<reference evidence="1" key="1">
    <citation type="submission" date="2023-03" db="EMBL/GenBank/DDBJ databases">
        <title>Massive genome expansion in bonnet fungi (Mycena s.s.) driven by repeated elements and novel gene families across ecological guilds.</title>
        <authorList>
            <consortium name="Lawrence Berkeley National Laboratory"/>
            <person name="Harder C.B."/>
            <person name="Miyauchi S."/>
            <person name="Viragh M."/>
            <person name="Kuo A."/>
            <person name="Thoen E."/>
            <person name="Andreopoulos B."/>
            <person name="Lu D."/>
            <person name="Skrede I."/>
            <person name="Drula E."/>
            <person name="Henrissat B."/>
            <person name="Morin E."/>
            <person name="Kohler A."/>
            <person name="Barry K."/>
            <person name="LaButti K."/>
            <person name="Morin E."/>
            <person name="Salamov A."/>
            <person name="Lipzen A."/>
            <person name="Mereny Z."/>
            <person name="Hegedus B."/>
            <person name="Baldrian P."/>
            <person name="Stursova M."/>
            <person name="Weitz H."/>
            <person name="Taylor A."/>
            <person name="Grigoriev I.V."/>
            <person name="Nagy L.G."/>
            <person name="Martin F."/>
            <person name="Kauserud H."/>
        </authorList>
    </citation>
    <scope>NUCLEOTIDE SEQUENCE</scope>
    <source>
        <strain evidence="1">CBHHK182m</strain>
    </source>
</reference>
<dbReference type="Proteomes" id="UP001215598">
    <property type="component" value="Unassembled WGS sequence"/>
</dbReference>
<name>A0AAD7HHP7_9AGAR</name>
<dbReference type="EMBL" id="JARKIB010000234">
    <property type="protein sequence ID" value="KAJ7721014.1"/>
    <property type="molecule type" value="Genomic_DNA"/>
</dbReference>
<keyword evidence="2" id="KW-1185">Reference proteome</keyword>
<evidence type="ECO:0008006" key="3">
    <source>
        <dbReference type="Google" id="ProtNLM"/>
    </source>
</evidence>
<dbReference type="Gene3D" id="3.80.10.10">
    <property type="entry name" value="Ribonuclease Inhibitor"/>
    <property type="match status" value="1"/>
</dbReference>
<evidence type="ECO:0000313" key="1">
    <source>
        <dbReference type="EMBL" id="KAJ7721014.1"/>
    </source>
</evidence>
<accession>A0AAD7HHP7</accession>
<gene>
    <name evidence="1" type="ORF">B0H16DRAFT_1603506</name>
</gene>
<organism evidence="1 2">
    <name type="scientific">Mycena metata</name>
    <dbReference type="NCBI Taxonomy" id="1033252"/>
    <lineage>
        <taxon>Eukaryota</taxon>
        <taxon>Fungi</taxon>
        <taxon>Dikarya</taxon>
        <taxon>Basidiomycota</taxon>
        <taxon>Agaricomycotina</taxon>
        <taxon>Agaricomycetes</taxon>
        <taxon>Agaricomycetidae</taxon>
        <taxon>Agaricales</taxon>
        <taxon>Marasmiineae</taxon>
        <taxon>Mycenaceae</taxon>
        <taxon>Mycena</taxon>
    </lineage>
</organism>
<protein>
    <recommendedName>
        <fullName evidence="3">F-box domain-containing protein</fullName>
    </recommendedName>
</protein>
<comment type="caution">
    <text evidence="1">The sequence shown here is derived from an EMBL/GenBank/DDBJ whole genome shotgun (WGS) entry which is preliminary data.</text>
</comment>